<protein>
    <submittedName>
        <fullName evidence="1">Uncharacterized protein</fullName>
    </submittedName>
</protein>
<dbReference type="Gene3D" id="3.90.930.1">
    <property type="match status" value="1"/>
</dbReference>
<accession>A0A6C0ECR7</accession>
<evidence type="ECO:0000313" key="1">
    <source>
        <dbReference type="EMBL" id="QHT26532.1"/>
    </source>
</evidence>
<proteinExistence type="predicted"/>
<name>A0A6C0ECR7_9ZZZZ</name>
<reference evidence="1" key="1">
    <citation type="journal article" date="2020" name="Nature">
        <title>Giant virus diversity and host interactions through global metagenomics.</title>
        <authorList>
            <person name="Schulz F."/>
            <person name="Roux S."/>
            <person name="Paez-Espino D."/>
            <person name="Jungbluth S."/>
            <person name="Walsh D.A."/>
            <person name="Denef V.J."/>
            <person name="McMahon K.D."/>
            <person name="Konstantinidis K.T."/>
            <person name="Eloe-Fadrosh E.A."/>
            <person name="Kyrpides N.C."/>
            <person name="Woyke T."/>
        </authorList>
    </citation>
    <scope>NUCLEOTIDE SEQUENCE</scope>
    <source>
        <strain evidence="1">GVMAG-M-3300023179-27</strain>
    </source>
</reference>
<dbReference type="AlphaFoldDB" id="A0A6C0ECR7"/>
<dbReference type="EMBL" id="MN739797">
    <property type="protein sequence ID" value="QHT26532.1"/>
    <property type="molecule type" value="Genomic_DNA"/>
</dbReference>
<sequence length="263" mass="31197">MAEKWTYDDIIEHCSKYDDTHRYVSILNKYFIVFKKLPDSRTDEDRPTIKNAKNAVYFADKLEVVDILNIDDKSNSPTKLQFEIFVNRCGEMLFLKLVVGKACEHEMYDPIVYKYAERNRNRAFDYADEWAYGFDVGLMYFKSVKRALADLMLTNKYKTYYANGNKREFGYLNEDNVKTGKWIAWNDDGTLIYEGEYNGCCKHKNGNWTHYKLGNKICSGMYRCDERFGNWISYENLSEYDDYTNIPYDFGTFRLDSMVCPKY</sequence>
<organism evidence="1">
    <name type="scientific">viral metagenome</name>
    <dbReference type="NCBI Taxonomy" id="1070528"/>
    <lineage>
        <taxon>unclassified sequences</taxon>
        <taxon>metagenomes</taxon>
        <taxon>organismal metagenomes</taxon>
    </lineage>
</organism>